<dbReference type="InterPro" id="IPR014729">
    <property type="entry name" value="Rossmann-like_a/b/a_fold"/>
</dbReference>
<evidence type="ECO:0000259" key="2">
    <source>
        <dbReference type="Pfam" id="PF00582"/>
    </source>
</evidence>
<dbReference type="PANTHER" id="PTHR46268">
    <property type="entry name" value="STRESS RESPONSE PROTEIN NHAX"/>
    <property type="match status" value="1"/>
</dbReference>
<dbReference type="SUPFAM" id="SSF52402">
    <property type="entry name" value="Adenine nucleotide alpha hydrolases-like"/>
    <property type="match status" value="1"/>
</dbReference>
<organism evidence="3 4">
    <name type="scientific">Pelotomaculum propionicicum</name>
    <dbReference type="NCBI Taxonomy" id="258475"/>
    <lineage>
        <taxon>Bacteria</taxon>
        <taxon>Bacillati</taxon>
        <taxon>Bacillota</taxon>
        <taxon>Clostridia</taxon>
        <taxon>Eubacteriales</taxon>
        <taxon>Desulfotomaculaceae</taxon>
        <taxon>Pelotomaculum</taxon>
    </lineage>
</organism>
<dbReference type="AlphaFoldDB" id="A0A4Y7RQD8"/>
<accession>A0A4Y7RQD8</accession>
<dbReference type="Gene3D" id="3.40.50.620">
    <property type="entry name" value="HUPs"/>
    <property type="match status" value="1"/>
</dbReference>
<comment type="similarity">
    <text evidence="1">Belongs to the universal stress protein A family.</text>
</comment>
<dbReference type="InterPro" id="IPR006015">
    <property type="entry name" value="Universal_stress_UspA"/>
</dbReference>
<dbReference type="PANTHER" id="PTHR46268:SF6">
    <property type="entry name" value="UNIVERSAL STRESS PROTEIN UP12"/>
    <property type="match status" value="1"/>
</dbReference>
<keyword evidence="4" id="KW-1185">Reference proteome</keyword>
<dbReference type="PRINTS" id="PR01438">
    <property type="entry name" value="UNVRSLSTRESS"/>
</dbReference>
<protein>
    <submittedName>
        <fullName evidence="3">TRAP-T-associated universal stress protein TeaD</fullName>
    </submittedName>
</protein>
<name>A0A4Y7RQD8_9FIRM</name>
<reference evidence="3 4" key="1">
    <citation type="journal article" date="2018" name="Environ. Microbiol.">
        <title>Novel energy conservation strategies and behaviour of Pelotomaculum schinkii driving syntrophic propionate catabolism.</title>
        <authorList>
            <person name="Hidalgo-Ahumada C.A.P."/>
            <person name="Nobu M.K."/>
            <person name="Narihiro T."/>
            <person name="Tamaki H."/>
            <person name="Liu W.T."/>
            <person name="Kamagata Y."/>
            <person name="Stams A.J.M."/>
            <person name="Imachi H."/>
            <person name="Sousa D.Z."/>
        </authorList>
    </citation>
    <scope>NUCLEOTIDE SEQUENCE [LARGE SCALE GENOMIC DNA]</scope>
    <source>
        <strain evidence="3 4">MGP</strain>
    </source>
</reference>
<feature type="domain" description="UspA" evidence="2">
    <location>
        <begin position="1"/>
        <end position="143"/>
    </location>
</feature>
<evidence type="ECO:0000256" key="1">
    <source>
        <dbReference type="ARBA" id="ARBA00008791"/>
    </source>
</evidence>
<evidence type="ECO:0000313" key="3">
    <source>
        <dbReference type="EMBL" id="TEB10960.1"/>
    </source>
</evidence>
<sequence length="143" mass="15637">MYKKALIALDGSAPSFRAVEAAIKMTGSIGEISLIYVVNLPHVNAPADGQIMDFFPPQYYKELTKTAQEVLDKAEQMLAPYHKTTKIIESGPPAETILHIAEKDHYDLIIMGSRGLNSIQKLFLGSVSNKVLSLAQPAVLLVK</sequence>
<comment type="caution">
    <text evidence="3">The sequence shown here is derived from an EMBL/GenBank/DDBJ whole genome shotgun (WGS) entry which is preliminary data.</text>
</comment>
<dbReference type="RefSeq" id="WP_192902876.1">
    <property type="nucleotide sequence ID" value="NZ_QFFZ01000019.1"/>
</dbReference>
<evidence type="ECO:0000313" key="4">
    <source>
        <dbReference type="Proteomes" id="UP000297597"/>
    </source>
</evidence>
<gene>
    <name evidence="3" type="primary">teaD_4</name>
    <name evidence="3" type="ORF">Pmgp_01976</name>
</gene>
<dbReference type="CDD" id="cd00293">
    <property type="entry name" value="USP-like"/>
    <property type="match status" value="1"/>
</dbReference>
<dbReference type="EMBL" id="QFFZ01000019">
    <property type="protein sequence ID" value="TEB10960.1"/>
    <property type="molecule type" value="Genomic_DNA"/>
</dbReference>
<dbReference type="InterPro" id="IPR006016">
    <property type="entry name" value="UspA"/>
</dbReference>
<dbReference type="Proteomes" id="UP000297597">
    <property type="component" value="Unassembled WGS sequence"/>
</dbReference>
<proteinExistence type="inferred from homology"/>
<dbReference type="Pfam" id="PF00582">
    <property type="entry name" value="Usp"/>
    <property type="match status" value="1"/>
</dbReference>